<dbReference type="InterPro" id="IPR012337">
    <property type="entry name" value="RNaseH-like_sf"/>
</dbReference>
<dbReference type="STRING" id="112268.A0A182W6A0"/>
<evidence type="ECO:0000313" key="7">
    <source>
        <dbReference type="Proteomes" id="UP000075920"/>
    </source>
</evidence>
<name>A0A182W6A0_9DIPT</name>
<evidence type="ECO:0000256" key="3">
    <source>
        <dbReference type="ARBA" id="ARBA00022771"/>
    </source>
</evidence>
<dbReference type="SUPFAM" id="SSF53098">
    <property type="entry name" value="Ribonuclease H-like"/>
    <property type="match status" value="1"/>
</dbReference>
<keyword evidence="3" id="KW-0863">Zinc-finger</keyword>
<keyword evidence="7" id="KW-1185">Reference proteome</keyword>
<evidence type="ECO:0000256" key="2">
    <source>
        <dbReference type="ARBA" id="ARBA00022723"/>
    </source>
</evidence>
<sequence length="125" mass="13934">PKQPKHTSKQKNNNNEVLVTVTAKLNSVKATSLTADDNAANTKAAVAELKFTQFACFALSLNLVVQNAIQSSIKHTIDEVKKIVMHLKKSAVATNKLKEAQKNFNMDELKLKQAYHDTRYNSTYT</sequence>
<keyword evidence="2" id="KW-0479">Metal-binding</keyword>
<dbReference type="PANTHER" id="PTHR46481">
    <property type="entry name" value="ZINC FINGER BED DOMAIN-CONTAINING PROTEIN 4"/>
    <property type="match status" value="1"/>
</dbReference>
<dbReference type="GO" id="GO:0005634">
    <property type="term" value="C:nucleus"/>
    <property type="evidence" value="ECO:0007669"/>
    <property type="project" value="UniProtKB-SubCell"/>
</dbReference>
<dbReference type="GO" id="GO:0008270">
    <property type="term" value="F:zinc ion binding"/>
    <property type="evidence" value="ECO:0007669"/>
    <property type="project" value="UniProtKB-KW"/>
</dbReference>
<keyword evidence="5" id="KW-0539">Nucleus</keyword>
<accession>A0A182W6A0</accession>
<dbReference type="VEuPathDB" id="VectorBase:AMIN005866"/>
<evidence type="ECO:0000313" key="6">
    <source>
        <dbReference type="EnsemblMetazoa" id="AMIN005866-PA"/>
    </source>
</evidence>
<evidence type="ECO:0000256" key="5">
    <source>
        <dbReference type="ARBA" id="ARBA00023242"/>
    </source>
</evidence>
<protein>
    <submittedName>
        <fullName evidence="6">Uncharacterized protein</fullName>
    </submittedName>
</protein>
<dbReference type="Proteomes" id="UP000075920">
    <property type="component" value="Unassembled WGS sequence"/>
</dbReference>
<evidence type="ECO:0000256" key="4">
    <source>
        <dbReference type="ARBA" id="ARBA00022833"/>
    </source>
</evidence>
<dbReference type="PANTHER" id="PTHR46481:SF10">
    <property type="entry name" value="ZINC FINGER BED DOMAIN-CONTAINING PROTEIN 39"/>
    <property type="match status" value="1"/>
</dbReference>
<reference evidence="6" key="2">
    <citation type="submission" date="2020-05" db="UniProtKB">
        <authorList>
            <consortium name="EnsemblMetazoa"/>
        </authorList>
    </citation>
    <scope>IDENTIFICATION</scope>
    <source>
        <strain evidence="6">MINIMUS1</strain>
    </source>
</reference>
<proteinExistence type="predicted"/>
<evidence type="ECO:0000256" key="1">
    <source>
        <dbReference type="ARBA" id="ARBA00004123"/>
    </source>
</evidence>
<comment type="subcellular location">
    <subcellularLocation>
        <location evidence="1">Nucleus</location>
    </subcellularLocation>
</comment>
<reference evidence="7" key="1">
    <citation type="submission" date="2013-03" db="EMBL/GenBank/DDBJ databases">
        <title>The Genome Sequence of Anopheles minimus MINIMUS1.</title>
        <authorList>
            <consortium name="The Broad Institute Genomics Platform"/>
            <person name="Neafsey D.E."/>
            <person name="Walton C."/>
            <person name="Walker B."/>
            <person name="Young S.K."/>
            <person name="Zeng Q."/>
            <person name="Gargeya S."/>
            <person name="Fitzgerald M."/>
            <person name="Haas B."/>
            <person name="Abouelleil A."/>
            <person name="Allen A.W."/>
            <person name="Alvarado L."/>
            <person name="Arachchi H.M."/>
            <person name="Berlin A.M."/>
            <person name="Chapman S.B."/>
            <person name="Gainer-Dewar J."/>
            <person name="Goldberg J."/>
            <person name="Griggs A."/>
            <person name="Gujja S."/>
            <person name="Hansen M."/>
            <person name="Howarth C."/>
            <person name="Imamovic A."/>
            <person name="Ireland A."/>
            <person name="Larimer J."/>
            <person name="McCowan C."/>
            <person name="Murphy C."/>
            <person name="Pearson M."/>
            <person name="Poon T.W."/>
            <person name="Priest M."/>
            <person name="Roberts A."/>
            <person name="Saif S."/>
            <person name="Shea T."/>
            <person name="Sisk P."/>
            <person name="Sykes S."/>
            <person name="Wortman J."/>
            <person name="Nusbaum C."/>
            <person name="Birren B."/>
        </authorList>
    </citation>
    <scope>NUCLEOTIDE SEQUENCE [LARGE SCALE GENOMIC DNA]</scope>
    <source>
        <strain evidence="7">MINIMUS1</strain>
    </source>
</reference>
<keyword evidence="4" id="KW-0862">Zinc</keyword>
<dbReference type="EnsemblMetazoa" id="AMIN005866-RA">
    <property type="protein sequence ID" value="AMIN005866-PA"/>
    <property type="gene ID" value="AMIN005866"/>
</dbReference>
<dbReference type="AlphaFoldDB" id="A0A182W6A0"/>
<organism evidence="6 7">
    <name type="scientific">Anopheles minimus</name>
    <dbReference type="NCBI Taxonomy" id="112268"/>
    <lineage>
        <taxon>Eukaryota</taxon>
        <taxon>Metazoa</taxon>
        <taxon>Ecdysozoa</taxon>
        <taxon>Arthropoda</taxon>
        <taxon>Hexapoda</taxon>
        <taxon>Insecta</taxon>
        <taxon>Pterygota</taxon>
        <taxon>Neoptera</taxon>
        <taxon>Endopterygota</taxon>
        <taxon>Diptera</taxon>
        <taxon>Nematocera</taxon>
        <taxon>Culicoidea</taxon>
        <taxon>Culicidae</taxon>
        <taxon>Anophelinae</taxon>
        <taxon>Anopheles</taxon>
    </lineage>
</organism>
<dbReference type="InterPro" id="IPR052035">
    <property type="entry name" value="ZnF_BED_domain_contain"/>
</dbReference>